<keyword evidence="4" id="KW-0106">Calcium</keyword>
<dbReference type="InterPro" id="IPR024607">
    <property type="entry name" value="Sulfatase_CS"/>
</dbReference>
<gene>
    <name evidence="6" type="ORF">FPZ49_04485</name>
</gene>
<sequence>MIILCDDMGYSDLGCFGGEIDTPHLDKLAADGIRCTQFYSSPRCAPSRASMLTGLHPHQAGIGILTYDDGPDGYPGNLGRNTVTMAEVLRKEGYRTYLSGKWHLAKDTAHENDTWPLHRGFDRFYGTLAGSGSFYMPHTLMRGNENVEHETLEEGFYYTDAITEHAISCIRDHLQQCTEQPFFQYVAYTAPHWPLQAPEEEIERYRGRFDQGWDQLREERLTRMTEMGILSPTWTPAERDSGTPSWEEVDHKAWRQRCMEVYAAQITRMDRGIGDILAALREAGQLDNTLILFLSDNGGCAEHIHPHPEPGVPLIPRATTRENKPVLLGNHPDVMPGKADTFQTYNYWAYLSNTPFRLYKSWVHEGGIATPLIAHWPGRLGRPGSIRHTPGQLTDLMPTVLEAAGAAYPSRYEGVEVLPLEGRSLMPVFTNDLDLDDLDDLDLPRHLFWEHQGNAAVRSGHLKLVRDYPGEWELYDLQKDRTESCNLAERYPETVAALSSEYEKWAARCRVIPREQILNIPGRVLRQSPYFGWMI</sequence>
<dbReference type="PROSITE" id="PS00149">
    <property type="entry name" value="SULFATASE_2"/>
    <property type="match status" value="1"/>
</dbReference>
<dbReference type="Proteomes" id="UP000317036">
    <property type="component" value="Unassembled WGS sequence"/>
</dbReference>
<dbReference type="FunFam" id="3.40.720.10:FF:000047">
    <property type="entry name" value="Arylsulfatase"/>
    <property type="match status" value="1"/>
</dbReference>
<dbReference type="OrthoDB" id="9762324at2"/>
<evidence type="ECO:0000259" key="5">
    <source>
        <dbReference type="Pfam" id="PF00884"/>
    </source>
</evidence>
<proteinExistence type="inferred from homology"/>
<organism evidence="6 7">
    <name type="scientific">Paenibacillus cremeus</name>
    <dbReference type="NCBI Taxonomy" id="2163881"/>
    <lineage>
        <taxon>Bacteria</taxon>
        <taxon>Bacillati</taxon>
        <taxon>Bacillota</taxon>
        <taxon>Bacilli</taxon>
        <taxon>Bacillales</taxon>
        <taxon>Paenibacillaceae</taxon>
        <taxon>Paenibacillus</taxon>
    </lineage>
</organism>
<evidence type="ECO:0000256" key="2">
    <source>
        <dbReference type="ARBA" id="ARBA00022723"/>
    </source>
</evidence>
<comment type="similarity">
    <text evidence="1">Belongs to the sulfatase family.</text>
</comment>
<evidence type="ECO:0000313" key="7">
    <source>
        <dbReference type="Proteomes" id="UP000317036"/>
    </source>
</evidence>
<protein>
    <submittedName>
        <fullName evidence="6">Arylsulfatase</fullName>
    </submittedName>
</protein>
<evidence type="ECO:0000256" key="3">
    <source>
        <dbReference type="ARBA" id="ARBA00022801"/>
    </source>
</evidence>
<reference evidence="6 7" key="1">
    <citation type="submission" date="2019-07" db="EMBL/GenBank/DDBJ databases">
        <authorList>
            <person name="Kim J."/>
        </authorList>
    </citation>
    <scope>NUCLEOTIDE SEQUENCE [LARGE SCALE GENOMIC DNA]</scope>
    <source>
        <strain evidence="6 7">JC52</strain>
    </source>
</reference>
<accession>A0A559KGG9</accession>
<evidence type="ECO:0000256" key="1">
    <source>
        <dbReference type="ARBA" id="ARBA00008779"/>
    </source>
</evidence>
<feature type="domain" description="Sulfatase N-terminal" evidence="5">
    <location>
        <begin position="2"/>
        <end position="406"/>
    </location>
</feature>
<dbReference type="CDD" id="cd16025">
    <property type="entry name" value="PAS_like"/>
    <property type="match status" value="1"/>
</dbReference>
<dbReference type="Gene3D" id="3.40.720.10">
    <property type="entry name" value="Alkaline Phosphatase, subunit A"/>
    <property type="match status" value="1"/>
</dbReference>
<keyword evidence="3" id="KW-0378">Hydrolase</keyword>
<dbReference type="EMBL" id="VNJI01000004">
    <property type="protein sequence ID" value="TVY11223.1"/>
    <property type="molecule type" value="Genomic_DNA"/>
</dbReference>
<name>A0A559KGG9_9BACL</name>
<dbReference type="InterPro" id="IPR050738">
    <property type="entry name" value="Sulfatase"/>
</dbReference>
<evidence type="ECO:0000313" key="6">
    <source>
        <dbReference type="EMBL" id="TVY11223.1"/>
    </source>
</evidence>
<dbReference type="InterPro" id="IPR017850">
    <property type="entry name" value="Alkaline_phosphatase_core_sf"/>
</dbReference>
<dbReference type="PANTHER" id="PTHR42693:SF53">
    <property type="entry name" value="ENDO-4-O-SULFATASE"/>
    <property type="match status" value="1"/>
</dbReference>
<dbReference type="Pfam" id="PF00884">
    <property type="entry name" value="Sulfatase"/>
    <property type="match status" value="1"/>
</dbReference>
<dbReference type="InterPro" id="IPR000917">
    <property type="entry name" value="Sulfatase_N"/>
</dbReference>
<dbReference type="AlphaFoldDB" id="A0A559KGG9"/>
<comment type="caution">
    <text evidence="6">The sequence shown here is derived from an EMBL/GenBank/DDBJ whole genome shotgun (WGS) entry which is preliminary data.</text>
</comment>
<dbReference type="PANTHER" id="PTHR42693">
    <property type="entry name" value="ARYLSULFATASE FAMILY MEMBER"/>
    <property type="match status" value="1"/>
</dbReference>
<keyword evidence="7" id="KW-1185">Reference proteome</keyword>
<keyword evidence="2" id="KW-0479">Metal-binding</keyword>
<dbReference type="GO" id="GO:0004065">
    <property type="term" value="F:arylsulfatase activity"/>
    <property type="evidence" value="ECO:0007669"/>
    <property type="project" value="TreeGrafter"/>
</dbReference>
<dbReference type="GO" id="GO:0046872">
    <property type="term" value="F:metal ion binding"/>
    <property type="evidence" value="ECO:0007669"/>
    <property type="project" value="UniProtKB-KW"/>
</dbReference>
<dbReference type="Gene3D" id="3.30.1120.10">
    <property type="match status" value="1"/>
</dbReference>
<dbReference type="SUPFAM" id="SSF53649">
    <property type="entry name" value="Alkaline phosphatase-like"/>
    <property type="match status" value="1"/>
</dbReference>
<evidence type="ECO:0000256" key="4">
    <source>
        <dbReference type="ARBA" id="ARBA00022837"/>
    </source>
</evidence>